<evidence type="ECO:0000313" key="1">
    <source>
        <dbReference type="EMBL" id="VFK64718.1"/>
    </source>
</evidence>
<dbReference type="EMBL" id="CAADFW010000140">
    <property type="protein sequence ID" value="VFK64718.1"/>
    <property type="molecule type" value="Genomic_DNA"/>
</dbReference>
<reference evidence="1" key="1">
    <citation type="submission" date="2019-02" db="EMBL/GenBank/DDBJ databases">
        <authorList>
            <person name="Gruber-Vodicka R. H."/>
            <person name="Seah K. B. B."/>
        </authorList>
    </citation>
    <scope>NUCLEOTIDE SEQUENCE</scope>
    <source>
        <strain evidence="1">BECK_BZ126</strain>
    </source>
</reference>
<organism evidence="1">
    <name type="scientific">Candidatus Kentrum sp. TC</name>
    <dbReference type="NCBI Taxonomy" id="2126339"/>
    <lineage>
        <taxon>Bacteria</taxon>
        <taxon>Pseudomonadati</taxon>
        <taxon>Pseudomonadota</taxon>
        <taxon>Gammaproteobacteria</taxon>
        <taxon>Candidatus Kentrum</taxon>
    </lineage>
</organism>
<gene>
    <name evidence="1" type="ORF">BECKTC1821F_GA0114240_11409</name>
</gene>
<proteinExistence type="predicted"/>
<dbReference type="AlphaFoldDB" id="A0A451AFC1"/>
<accession>A0A451AFC1</accession>
<protein>
    <submittedName>
        <fullName evidence="1">Uncharacterized protein</fullName>
    </submittedName>
</protein>
<name>A0A451AFC1_9GAMM</name>
<sequence>MQLKTILNKVQKFKSFVYGQIRWIEDTKGPTIKIFRRLGAWHYHWQEP</sequence>